<protein>
    <recommendedName>
        <fullName evidence="9">3-dehydrosphinganine reductase</fullName>
        <ecNumber evidence="9">1.1.1.102</ecNumber>
    </recommendedName>
</protein>
<dbReference type="EC" id="1.1.1.102" evidence="9"/>
<sequence>MDFSSTTILSFLGASVATILFGTFIMGLFGGNKMPVEGKTVLLTGASEGMGLSVAKKLSAKGANIILVARSVGKLEAALAIVKAAAKNPETQRFHYISADVSVPSYAGPLLAEAISWNNGKSPDIVWTIAGMAYPELFIDMEMESLRRHMDVNFYGTAEMSHAILREWLAPNAPVEKEPKHLIMTSSVVAFYSPPGYGPYTPAKYAMRGLAENISQEVKMYPQNVEVHVVYPGTILTEANKRENEVKPEITKIIEKDDPQQTPDEVAEKAIQGLENGEYFITVAFLGTLMKWGAFGGASKNNAIVDFFGSLLALFVWIFARIDIDSKIRKYGKVHGHPSTYKRKRPQDL</sequence>
<evidence type="ECO:0000256" key="9">
    <source>
        <dbReference type="ARBA" id="ARBA00026112"/>
    </source>
</evidence>
<comment type="catalytic activity">
    <reaction evidence="11">
        <text>sphinganine + NADP(+) = 3-oxosphinganine + NADPH + H(+)</text>
        <dbReference type="Rhea" id="RHEA:22640"/>
        <dbReference type="ChEBI" id="CHEBI:15378"/>
        <dbReference type="ChEBI" id="CHEBI:57783"/>
        <dbReference type="ChEBI" id="CHEBI:57817"/>
        <dbReference type="ChEBI" id="CHEBI:58299"/>
        <dbReference type="ChEBI" id="CHEBI:58349"/>
        <dbReference type="EC" id="1.1.1.102"/>
    </reaction>
    <physiologicalReaction direction="right-to-left" evidence="11">
        <dbReference type="Rhea" id="RHEA:22642"/>
    </physiologicalReaction>
</comment>
<dbReference type="GO" id="GO:0006666">
    <property type="term" value="P:3-keto-sphinganine metabolic process"/>
    <property type="evidence" value="ECO:0007669"/>
    <property type="project" value="InterPro"/>
</dbReference>
<keyword evidence="12" id="KW-1133">Transmembrane helix</keyword>
<dbReference type="GO" id="GO:0005789">
    <property type="term" value="C:endoplasmic reticulum membrane"/>
    <property type="evidence" value="ECO:0007669"/>
    <property type="project" value="TreeGrafter"/>
</dbReference>
<proteinExistence type="predicted"/>
<dbReference type="Pfam" id="PF00106">
    <property type="entry name" value="adh_short"/>
    <property type="match status" value="1"/>
</dbReference>
<dbReference type="OrthoDB" id="10267115at2759"/>
<dbReference type="GO" id="GO:0047560">
    <property type="term" value="F:3-dehydrosphinganine reductase activity"/>
    <property type="evidence" value="ECO:0007669"/>
    <property type="project" value="UniProtKB-EC"/>
</dbReference>
<keyword evidence="7" id="KW-0560">Oxidoreductase</keyword>
<feature type="transmembrane region" description="Helical" evidence="12">
    <location>
        <begin position="303"/>
        <end position="320"/>
    </location>
</feature>
<keyword evidence="8" id="KW-0443">Lipid metabolism</keyword>
<dbReference type="InterPro" id="IPR036291">
    <property type="entry name" value="NAD(P)-bd_dom_sf"/>
</dbReference>
<name>A0A9P9L254_FUSSL</name>
<dbReference type="PANTHER" id="PTHR43550:SF3">
    <property type="entry name" value="3-KETODIHYDROSPHINGOSINE REDUCTASE"/>
    <property type="match status" value="1"/>
</dbReference>
<evidence type="ECO:0000256" key="11">
    <source>
        <dbReference type="ARBA" id="ARBA00048930"/>
    </source>
</evidence>
<evidence type="ECO:0000256" key="4">
    <source>
        <dbReference type="ARBA" id="ARBA00022824"/>
    </source>
</evidence>
<keyword evidence="4" id="KW-0256">Endoplasmic reticulum</keyword>
<dbReference type="PANTHER" id="PTHR43550">
    <property type="entry name" value="3-KETODIHYDROSPHINGOSINE REDUCTASE"/>
    <property type="match status" value="1"/>
</dbReference>
<evidence type="ECO:0000256" key="7">
    <source>
        <dbReference type="ARBA" id="ARBA00023002"/>
    </source>
</evidence>
<comment type="pathway">
    <text evidence="3">Sphingolipid metabolism.</text>
</comment>
<dbReference type="CDD" id="cd08939">
    <property type="entry name" value="KDSR-like_SDR_c"/>
    <property type="match status" value="1"/>
</dbReference>
<keyword evidence="5" id="KW-0521">NADP</keyword>
<keyword evidence="6" id="KW-0746">Sphingolipid metabolism</keyword>
<dbReference type="EMBL" id="JAGTJS010000003">
    <property type="protein sequence ID" value="KAH7272848.1"/>
    <property type="molecule type" value="Genomic_DNA"/>
</dbReference>
<evidence type="ECO:0000313" key="13">
    <source>
        <dbReference type="EMBL" id="KAH7272848.1"/>
    </source>
</evidence>
<feature type="transmembrane region" description="Helical" evidence="12">
    <location>
        <begin position="6"/>
        <end position="29"/>
    </location>
</feature>
<evidence type="ECO:0000313" key="14">
    <source>
        <dbReference type="Proteomes" id="UP000736672"/>
    </source>
</evidence>
<dbReference type="InterPro" id="IPR002347">
    <property type="entry name" value="SDR_fam"/>
</dbReference>
<dbReference type="GO" id="GO:0030148">
    <property type="term" value="P:sphingolipid biosynthetic process"/>
    <property type="evidence" value="ECO:0007669"/>
    <property type="project" value="InterPro"/>
</dbReference>
<evidence type="ECO:0000256" key="12">
    <source>
        <dbReference type="SAM" id="Phobius"/>
    </source>
</evidence>
<evidence type="ECO:0000256" key="1">
    <source>
        <dbReference type="ARBA" id="ARBA00004240"/>
    </source>
</evidence>
<keyword evidence="12" id="KW-0472">Membrane</keyword>
<dbReference type="AlphaFoldDB" id="A0A9P9L254"/>
<dbReference type="Proteomes" id="UP000736672">
    <property type="component" value="Unassembled WGS sequence"/>
</dbReference>
<accession>A0A9P9L254</accession>
<comment type="caution">
    <text evidence="13">The sequence shown here is derived from an EMBL/GenBank/DDBJ whole genome shotgun (WGS) entry which is preliminary data.</text>
</comment>
<dbReference type="InterPro" id="IPR045022">
    <property type="entry name" value="KDSR-like"/>
</dbReference>
<evidence type="ECO:0000256" key="5">
    <source>
        <dbReference type="ARBA" id="ARBA00022857"/>
    </source>
</evidence>
<dbReference type="Gene3D" id="3.40.50.720">
    <property type="entry name" value="NAD(P)-binding Rossmann-like Domain"/>
    <property type="match status" value="1"/>
</dbReference>
<evidence type="ECO:0000256" key="3">
    <source>
        <dbReference type="ARBA" id="ARBA00004991"/>
    </source>
</evidence>
<comment type="function">
    <text evidence="10">Catalyzes the reduction of 3'-oxosphinganine (3-ketodihydrosphingosine/KDS) to sphinganine (dihydrosphingosine/DHS), the second step of de novo sphingolipid biosynthesis.</text>
</comment>
<evidence type="ECO:0000256" key="6">
    <source>
        <dbReference type="ARBA" id="ARBA00022919"/>
    </source>
</evidence>
<comment type="pathway">
    <text evidence="2">Lipid metabolism; sphingolipid metabolism.</text>
</comment>
<organism evidence="13 14">
    <name type="scientific">Fusarium solani</name>
    <name type="common">Filamentous fungus</name>
    <dbReference type="NCBI Taxonomy" id="169388"/>
    <lineage>
        <taxon>Eukaryota</taxon>
        <taxon>Fungi</taxon>
        <taxon>Dikarya</taxon>
        <taxon>Ascomycota</taxon>
        <taxon>Pezizomycotina</taxon>
        <taxon>Sordariomycetes</taxon>
        <taxon>Hypocreomycetidae</taxon>
        <taxon>Hypocreales</taxon>
        <taxon>Nectriaceae</taxon>
        <taxon>Fusarium</taxon>
        <taxon>Fusarium solani species complex</taxon>
    </lineage>
</organism>
<evidence type="ECO:0000256" key="2">
    <source>
        <dbReference type="ARBA" id="ARBA00004760"/>
    </source>
</evidence>
<evidence type="ECO:0000256" key="10">
    <source>
        <dbReference type="ARBA" id="ARBA00044737"/>
    </source>
</evidence>
<evidence type="ECO:0000256" key="8">
    <source>
        <dbReference type="ARBA" id="ARBA00023098"/>
    </source>
</evidence>
<keyword evidence="12" id="KW-0812">Transmembrane</keyword>
<dbReference type="PRINTS" id="PR00081">
    <property type="entry name" value="GDHRDH"/>
</dbReference>
<reference evidence="13" key="1">
    <citation type="journal article" date="2021" name="Nat. Commun.">
        <title>Genetic determinants of endophytism in the Arabidopsis root mycobiome.</title>
        <authorList>
            <person name="Mesny F."/>
            <person name="Miyauchi S."/>
            <person name="Thiergart T."/>
            <person name="Pickel B."/>
            <person name="Atanasova L."/>
            <person name="Karlsson M."/>
            <person name="Huettel B."/>
            <person name="Barry K.W."/>
            <person name="Haridas S."/>
            <person name="Chen C."/>
            <person name="Bauer D."/>
            <person name="Andreopoulos W."/>
            <person name="Pangilinan J."/>
            <person name="LaButti K."/>
            <person name="Riley R."/>
            <person name="Lipzen A."/>
            <person name="Clum A."/>
            <person name="Drula E."/>
            <person name="Henrissat B."/>
            <person name="Kohler A."/>
            <person name="Grigoriev I.V."/>
            <person name="Martin F.M."/>
            <person name="Hacquard S."/>
        </authorList>
    </citation>
    <scope>NUCLEOTIDE SEQUENCE</scope>
    <source>
        <strain evidence="13">FSSC 5 MPI-SDFR-AT-0091</strain>
    </source>
</reference>
<keyword evidence="14" id="KW-1185">Reference proteome</keyword>
<dbReference type="SUPFAM" id="SSF51735">
    <property type="entry name" value="NAD(P)-binding Rossmann-fold domains"/>
    <property type="match status" value="1"/>
</dbReference>
<gene>
    <name evidence="13" type="ORF">B0J15DRAFT_483026</name>
</gene>
<comment type="subcellular location">
    <subcellularLocation>
        <location evidence="1">Endoplasmic reticulum</location>
    </subcellularLocation>
</comment>